<dbReference type="GO" id="GO:0016787">
    <property type="term" value="F:hydrolase activity"/>
    <property type="evidence" value="ECO:0007669"/>
    <property type="project" value="UniProtKB-KW"/>
</dbReference>
<evidence type="ECO:0000256" key="1">
    <source>
        <dbReference type="ARBA" id="ARBA00022723"/>
    </source>
</evidence>
<evidence type="ECO:0000256" key="5">
    <source>
        <dbReference type="SAM" id="MobiDB-lite"/>
    </source>
</evidence>
<dbReference type="RefSeq" id="WP_024504264.1">
    <property type="nucleotide sequence ID" value="NZ_CP088147.1"/>
</dbReference>
<dbReference type="SUPFAM" id="SSF56300">
    <property type="entry name" value="Metallo-dependent phosphatases"/>
    <property type="match status" value="1"/>
</dbReference>
<keyword evidence="2" id="KW-0378">Hydrolase</keyword>
<evidence type="ECO:0000259" key="6">
    <source>
        <dbReference type="Pfam" id="PF00149"/>
    </source>
</evidence>
<evidence type="ECO:0000256" key="2">
    <source>
        <dbReference type="ARBA" id="ARBA00022801"/>
    </source>
</evidence>
<dbReference type="PANTHER" id="PTHR42988:SF2">
    <property type="entry name" value="CYCLIC NUCLEOTIDE PHOSPHODIESTERASE CBUA0032-RELATED"/>
    <property type="match status" value="1"/>
</dbReference>
<evidence type="ECO:0000313" key="7">
    <source>
        <dbReference type="EMBL" id="UTU53025.1"/>
    </source>
</evidence>
<dbReference type="InterPro" id="IPR004843">
    <property type="entry name" value="Calcineurin-like_PHP"/>
</dbReference>
<sequence>MRRVRILQVGDIHYPDWHPSSSNIDAKDSKFAPKITQKLRASSLRAVLTKLRRLTTSKPLDSIAFMGDFTSRGDKTFIASAFQHFTLLCRAQGRSSKALPLIFVPGNHDVNRDDARELGPTEKFSEMASLAARLGWQTVPVDQPVHFRLPTGSAGANFILVNTAIGSWELQNLPAFLRDRLEALSPSTEPVDLGSPDISGHSPATPPSDPDKEASDDEYYGQMDTPYISREMLAGLQELLQQPDMRYGIMIGHHNLLPQKTPRITPYAEMLNSGFVRTQLLQGNKPIVYLHGHIHADPVEIVNDPRFPDGKLICISAPEIQSGFNELVFFTTDQGELVGIRLIPYRTNVADGTVMEGEHCFISTMSNGKAFLNNDTFDLLRRLRDHATRRGNGLLFWDEITEIAGSAELGLDLEDSLLMLQAARAVEIDGLTKANSAWRIKVRDE</sequence>
<proteinExistence type="inferred from homology"/>
<feature type="domain" description="Calcineurin-like phosphoesterase" evidence="6">
    <location>
        <begin position="5"/>
        <end position="296"/>
    </location>
</feature>
<dbReference type="PANTHER" id="PTHR42988">
    <property type="entry name" value="PHOSPHOHYDROLASE"/>
    <property type="match status" value="1"/>
</dbReference>
<feature type="region of interest" description="Disordered" evidence="5">
    <location>
        <begin position="187"/>
        <end position="219"/>
    </location>
</feature>
<dbReference type="InterPro" id="IPR050884">
    <property type="entry name" value="CNP_phosphodiesterase-III"/>
</dbReference>
<dbReference type="GO" id="GO:0046872">
    <property type="term" value="F:metal ion binding"/>
    <property type="evidence" value="ECO:0007669"/>
    <property type="project" value="UniProtKB-KW"/>
</dbReference>
<name>A0AB38TDJ3_9HYPH</name>
<dbReference type="AlphaFoldDB" id="A0AB38TDJ3"/>
<evidence type="ECO:0000256" key="4">
    <source>
        <dbReference type="ARBA" id="ARBA00025742"/>
    </source>
</evidence>
<comment type="similarity">
    <text evidence="4">Belongs to the cyclic nucleotide phosphodiesterase class-III family.</text>
</comment>
<keyword evidence="1" id="KW-0479">Metal-binding</keyword>
<protein>
    <submittedName>
        <fullName evidence="7">Metallophosphoesterase</fullName>
    </submittedName>
</protein>
<dbReference type="Proteomes" id="UP001060070">
    <property type="component" value="Chromosome"/>
</dbReference>
<dbReference type="Gene3D" id="3.60.21.10">
    <property type="match status" value="1"/>
</dbReference>
<dbReference type="Pfam" id="PF00149">
    <property type="entry name" value="Metallophos"/>
    <property type="match status" value="1"/>
</dbReference>
<evidence type="ECO:0000313" key="8">
    <source>
        <dbReference type="Proteomes" id="UP001060070"/>
    </source>
</evidence>
<evidence type="ECO:0000256" key="3">
    <source>
        <dbReference type="ARBA" id="ARBA00023004"/>
    </source>
</evidence>
<keyword evidence="8" id="KW-1185">Reference proteome</keyword>
<reference evidence="7 8" key="1">
    <citation type="journal article" date="2022" name="Microbiol. Resour. Announc.">
        <title>Complete Genome Sequence of Mesorhizobium ciceri Strain R30, a Rhizobium Used as a Commercial Inoculant for Chickpea in Argentina.</title>
        <authorList>
            <person name="Foresto E."/>
            <person name="Revale S."/>
            <person name="Primo E."/>
            <person name="Nievas F."/>
            <person name="Carezzano E."/>
            <person name="Puente M."/>
            <person name="Alzari P."/>
            <person name="Mart M."/>
            <person name="Ben-Assaya M."/>
            <person name="Mornico D."/>
            <person name="Santoro M."/>
            <person name="Mart F."/>
            <person name="Giordano W."/>
            <person name="Bogino P."/>
        </authorList>
    </citation>
    <scope>NUCLEOTIDE SEQUENCE [LARGE SCALE GENOMIC DNA]</scope>
    <source>
        <strain evidence="7 8">R30</strain>
    </source>
</reference>
<dbReference type="EMBL" id="CP088147">
    <property type="protein sequence ID" value="UTU53025.1"/>
    <property type="molecule type" value="Genomic_DNA"/>
</dbReference>
<keyword evidence="3" id="KW-0408">Iron</keyword>
<accession>A0AB38TDJ3</accession>
<organism evidence="7 8">
    <name type="scientific">Mesorhizobium ciceri</name>
    <dbReference type="NCBI Taxonomy" id="39645"/>
    <lineage>
        <taxon>Bacteria</taxon>
        <taxon>Pseudomonadati</taxon>
        <taxon>Pseudomonadota</taxon>
        <taxon>Alphaproteobacteria</taxon>
        <taxon>Hyphomicrobiales</taxon>
        <taxon>Phyllobacteriaceae</taxon>
        <taxon>Mesorhizobium</taxon>
    </lineage>
</organism>
<dbReference type="InterPro" id="IPR029052">
    <property type="entry name" value="Metallo-depent_PP-like"/>
</dbReference>
<gene>
    <name evidence="7" type="ORF">LRP29_06135</name>
</gene>